<feature type="chain" id="PRO_5046558241" evidence="1">
    <location>
        <begin position="24"/>
        <end position="240"/>
    </location>
</feature>
<sequence length="240" mass="26761">MRRRVRWIICLAALLALFAAACAPDRTIEKPALPETVKTEKQPPTITLNIDGSTYIPDVTRSLHFDYMKGIILRQALESSGIVQFSEDRKSILSVGDVSLDSTLEWGVRLNDKDLPPSAWDNPLQAGDVIFVYVKTVGSYATIPQQASLLLSINGGSSKPGLRRIYVNKYEDNTTVRDLLKRSGVVKFNVNNTLIVSVNGYVPEQSEKWTLKVNRKQLIDGGMDMRLKPQDGVELMLVNK</sequence>
<keyword evidence="1" id="KW-0732">Signal</keyword>
<protein>
    <submittedName>
        <fullName evidence="2">Uncharacterized protein</fullName>
    </submittedName>
</protein>
<reference evidence="3" key="1">
    <citation type="journal article" date="2019" name="Int. J. Syst. Evol. Microbiol.">
        <title>The Global Catalogue of Microorganisms (GCM) 10K type strain sequencing project: providing services to taxonomists for standard genome sequencing and annotation.</title>
        <authorList>
            <consortium name="The Broad Institute Genomics Platform"/>
            <consortium name="The Broad Institute Genome Sequencing Center for Infectious Disease"/>
            <person name="Wu L."/>
            <person name="Ma J."/>
        </authorList>
    </citation>
    <scope>NUCLEOTIDE SEQUENCE [LARGE SCALE GENOMIC DNA]</scope>
    <source>
        <strain evidence="3">CCUG 59189</strain>
    </source>
</reference>
<gene>
    <name evidence="2" type="ORF">ACFQ3W_07845</name>
</gene>
<dbReference type="PROSITE" id="PS51257">
    <property type="entry name" value="PROKAR_LIPOPROTEIN"/>
    <property type="match status" value="1"/>
</dbReference>
<evidence type="ECO:0000256" key="1">
    <source>
        <dbReference type="SAM" id="SignalP"/>
    </source>
</evidence>
<evidence type="ECO:0000313" key="3">
    <source>
        <dbReference type="Proteomes" id="UP001597262"/>
    </source>
</evidence>
<dbReference type="Proteomes" id="UP001597262">
    <property type="component" value="Unassembled WGS sequence"/>
</dbReference>
<keyword evidence="3" id="KW-1185">Reference proteome</keyword>
<accession>A0ABW3RUP7</accession>
<dbReference type="RefSeq" id="WP_379318334.1">
    <property type="nucleotide sequence ID" value="NZ_JBHTLM010000004.1"/>
</dbReference>
<proteinExistence type="predicted"/>
<evidence type="ECO:0000313" key="2">
    <source>
        <dbReference type="EMBL" id="MFD1176208.1"/>
    </source>
</evidence>
<organism evidence="2 3">
    <name type="scientific">Paenibacillus puldeungensis</name>
    <dbReference type="NCBI Taxonomy" id="696536"/>
    <lineage>
        <taxon>Bacteria</taxon>
        <taxon>Bacillati</taxon>
        <taxon>Bacillota</taxon>
        <taxon>Bacilli</taxon>
        <taxon>Bacillales</taxon>
        <taxon>Paenibacillaceae</taxon>
        <taxon>Paenibacillus</taxon>
    </lineage>
</organism>
<dbReference type="EMBL" id="JBHTLM010000004">
    <property type="protein sequence ID" value="MFD1176208.1"/>
    <property type="molecule type" value="Genomic_DNA"/>
</dbReference>
<name>A0ABW3RUP7_9BACL</name>
<comment type="caution">
    <text evidence="2">The sequence shown here is derived from an EMBL/GenBank/DDBJ whole genome shotgun (WGS) entry which is preliminary data.</text>
</comment>
<feature type="signal peptide" evidence="1">
    <location>
        <begin position="1"/>
        <end position="23"/>
    </location>
</feature>